<keyword evidence="2" id="KW-0813">Transport</keyword>
<dbReference type="Proteomes" id="UP000249293">
    <property type="component" value="Chromosome 2"/>
</dbReference>
<dbReference type="GO" id="GO:0006626">
    <property type="term" value="P:protein targeting to mitochondrion"/>
    <property type="evidence" value="ECO:0007669"/>
    <property type="project" value="UniProtKB-ARBA"/>
</dbReference>
<feature type="transmembrane region" description="Helical" evidence="11">
    <location>
        <begin position="29"/>
        <end position="51"/>
    </location>
</feature>
<evidence type="ECO:0000256" key="8">
    <source>
        <dbReference type="ARBA" id="ARBA00023136"/>
    </source>
</evidence>
<sequence length="56" mass="6293">MNGYSEEDIKNAMLYQEQMKKAQEEQTNLTLKLAGLLAIGLWAIPTAIHFARKSLA</sequence>
<organism evidence="12 13">
    <name type="scientific">Pichia kudriavzevii</name>
    <name type="common">Yeast</name>
    <name type="synonym">Issatchenkia orientalis</name>
    <dbReference type="NCBI Taxonomy" id="4909"/>
    <lineage>
        <taxon>Eukaryota</taxon>
        <taxon>Fungi</taxon>
        <taxon>Dikarya</taxon>
        <taxon>Ascomycota</taxon>
        <taxon>Saccharomycotina</taxon>
        <taxon>Pichiomycetes</taxon>
        <taxon>Pichiales</taxon>
        <taxon>Pichiaceae</taxon>
        <taxon>Pichia</taxon>
    </lineage>
</organism>
<keyword evidence="4" id="KW-1000">Mitochondrion outer membrane</keyword>
<feature type="coiled-coil region" evidence="10">
    <location>
        <begin position="5"/>
        <end position="32"/>
    </location>
</feature>
<evidence type="ECO:0000313" key="12">
    <source>
        <dbReference type="EMBL" id="AWU75149.1"/>
    </source>
</evidence>
<dbReference type="GeneID" id="40382914"/>
<evidence type="ECO:0000313" key="13">
    <source>
        <dbReference type="Proteomes" id="UP000249293"/>
    </source>
</evidence>
<dbReference type="GO" id="GO:0005741">
    <property type="term" value="C:mitochondrial outer membrane"/>
    <property type="evidence" value="ECO:0007669"/>
    <property type="project" value="UniProtKB-SubCell"/>
</dbReference>
<dbReference type="InterPro" id="IPR019603">
    <property type="entry name" value="Tom5"/>
</dbReference>
<evidence type="ECO:0000256" key="7">
    <source>
        <dbReference type="ARBA" id="ARBA00023128"/>
    </source>
</evidence>
<protein>
    <submittedName>
        <fullName evidence="12">Uncharacterized protein</fullName>
    </submittedName>
</protein>
<evidence type="ECO:0000256" key="4">
    <source>
        <dbReference type="ARBA" id="ARBA00022787"/>
    </source>
</evidence>
<dbReference type="VEuPathDB" id="FungiDB:C5L36_0B04010"/>
<accession>A0A2U9R228</accession>
<evidence type="ECO:0000256" key="5">
    <source>
        <dbReference type="ARBA" id="ARBA00022927"/>
    </source>
</evidence>
<dbReference type="GO" id="GO:0015031">
    <property type="term" value="P:protein transport"/>
    <property type="evidence" value="ECO:0007669"/>
    <property type="project" value="UniProtKB-KW"/>
</dbReference>
<keyword evidence="6 11" id="KW-1133">Transmembrane helix</keyword>
<keyword evidence="8 11" id="KW-0472">Membrane</keyword>
<comment type="subcellular location">
    <subcellularLocation>
        <location evidence="1">Mitochondrion outer membrane</location>
        <topology evidence="1">Single-pass membrane protein</topology>
    </subcellularLocation>
</comment>
<proteinExistence type="inferred from homology"/>
<keyword evidence="7" id="KW-0496">Mitochondrion</keyword>
<keyword evidence="5" id="KW-0653">Protein transport</keyword>
<name>A0A2U9R228_PICKU</name>
<comment type="similarity">
    <text evidence="9">Belongs to the Tom5 family.</text>
</comment>
<keyword evidence="3 11" id="KW-0812">Transmembrane</keyword>
<evidence type="ECO:0000256" key="2">
    <source>
        <dbReference type="ARBA" id="ARBA00022448"/>
    </source>
</evidence>
<evidence type="ECO:0000256" key="9">
    <source>
        <dbReference type="ARBA" id="ARBA00025716"/>
    </source>
</evidence>
<evidence type="ECO:0000256" key="1">
    <source>
        <dbReference type="ARBA" id="ARBA00004572"/>
    </source>
</evidence>
<gene>
    <name evidence="12" type="ORF">C5L36_0B04010</name>
</gene>
<dbReference type="AlphaFoldDB" id="A0A2U9R228"/>
<evidence type="ECO:0000256" key="11">
    <source>
        <dbReference type="SAM" id="Phobius"/>
    </source>
</evidence>
<reference evidence="12 13" key="1">
    <citation type="submission" date="2018-06" db="EMBL/GenBank/DDBJ databases">
        <title>Population genomics shows no distinction between pathogenic Candida krusei and environmental Pichia kudriavzevii: One species, four names.</title>
        <authorList>
            <person name="Douglass A.P."/>
            <person name="Offei B."/>
            <person name="Braun-Galleani S."/>
            <person name="Coughlan A.Y."/>
            <person name="Martos A."/>
            <person name="Ortiz-Merino R.A."/>
            <person name="Byrne K.P."/>
            <person name="Wolfe K.H."/>
        </authorList>
    </citation>
    <scope>NUCLEOTIDE SEQUENCE [LARGE SCALE GENOMIC DNA]</scope>
    <source>
        <strain evidence="12 13">CBS573</strain>
    </source>
</reference>
<dbReference type="Pfam" id="PF10642">
    <property type="entry name" value="Tom5"/>
    <property type="match status" value="1"/>
</dbReference>
<keyword evidence="10" id="KW-0175">Coiled coil</keyword>
<dbReference type="RefSeq" id="XP_029320626.1">
    <property type="nucleotide sequence ID" value="XM_029464767.1"/>
</dbReference>
<evidence type="ECO:0000256" key="10">
    <source>
        <dbReference type="SAM" id="Coils"/>
    </source>
</evidence>
<keyword evidence="13" id="KW-1185">Reference proteome</keyword>
<evidence type="ECO:0000256" key="6">
    <source>
        <dbReference type="ARBA" id="ARBA00022989"/>
    </source>
</evidence>
<evidence type="ECO:0000256" key="3">
    <source>
        <dbReference type="ARBA" id="ARBA00022692"/>
    </source>
</evidence>
<dbReference type="EMBL" id="CP028774">
    <property type="protein sequence ID" value="AWU75149.1"/>
    <property type="molecule type" value="Genomic_DNA"/>
</dbReference>
<dbReference type="KEGG" id="pkz:C5L36_0B04010"/>